<dbReference type="Gene3D" id="1.10.12.10">
    <property type="entry name" value="Lyase 2-enoyl-coa Hydratase, Chain A, domain 2"/>
    <property type="match status" value="1"/>
</dbReference>
<evidence type="ECO:0000256" key="1">
    <source>
        <dbReference type="ARBA" id="ARBA00005005"/>
    </source>
</evidence>
<evidence type="ECO:0000313" key="9">
    <source>
        <dbReference type="EMBL" id="SHM24283.1"/>
    </source>
</evidence>
<dbReference type="InterPro" id="IPR029045">
    <property type="entry name" value="ClpP/crotonase-like_dom_sf"/>
</dbReference>
<dbReference type="RefSeq" id="WP_073435547.1">
    <property type="nucleotide sequence ID" value="NZ_BJXU01000115.1"/>
</dbReference>
<evidence type="ECO:0000313" key="8">
    <source>
        <dbReference type="EMBL" id="GEN24881.1"/>
    </source>
</evidence>
<evidence type="ECO:0000313" key="10">
    <source>
        <dbReference type="Proteomes" id="UP000184123"/>
    </source>
</evidence>
<name>A0A1M7H7E1_9GAMM</name>
<gene>
    <name evidence="8" type="ORF">HCU01_28300</name>
    <name evidence="9" type="ORF">SAMN05660971_02512</name>
</gene>
<comment type="pathway">
    <text evidence="1">Lipid metabolism; fatty acid beta-oxidation.</text>
</comment>
<accession>A0A1M7H7E1</accession>
<keyword evidence="5" id="KW-0413">Isomerase</keyword>
<dbReference type="PANTHER" id="PTHR43149:SF1">
    <property type="entry name" value="DELTA(3,5)-DELTA(2,4)-DIENOYL-COA ISOMERASE, MITOCHONDRIAL"/>
    <property type="match status" value="1"/>
</dbReference>
<dbReference type="Proteomes" id="UP000184123">
    <property type="component" value="Unassembled WGS sequence"/>
</dbReference>
<dbReference type="InterPro" id="IPR018376">
    <property type="entry name" value="Enoyl-CoA_hyd/isom_CS"/>
</dbReference>
<dbReference type="SUPFAM" id="SSF52096">
    <property type="entry name" value="ClpP/crotonase"/>
    <property type="match status" value="1"/>
</dbReference>
<dbReference type="PROSITE" id="PS00166">
    <property type="entry name" value="ENOYL_COA_HYDRATASE"/>
    <property type="match status" value="1"/>
</dbReference>
<dbReference type="NCBIfam" id="NF005699">
    <property type="entry name" value="PRK07509.1"/>
    <property type="match status" value="1"/>
</dbReference>
<dbReference type="Gene3D" id="3.90.226.10">
    <property type="entry name" value="2-enoyl-CoA Hydratase, Chain A, domain 1"/>
    <property type="match status" value="1"/>
</dbReference>
<sequence length="267" mass="29052">MPAITRTFHDRLQVVLEEHVAEVTLQRADRHNAMDAPMIDALLEAQTWLGEQVGVRAVVLCGEGESFCSGLDVAGIVSSPERVGWLLTAEGSTMNPAQRLALGWRDLSAPVVAALHGHVYGAGLQMALAADIRIMHPEANLALPEVEWGLMSDMGITVTSAALRQDVIRDLMLTGRHLSGEEAVILGLASRLDDEPLLAAIELAQAIARRSPRAVSAARRLLREAPGLSEPQRLARESELQRNLLGGPEQREATRARLEGRPPRFQR</sequence>
<keyword evidence="11" id="KW-1185">Reference proteome</keyword>
<evidence type="ECO:0000313" key="11">
    <source>
        <dbReference type="Proteomes" id="UP000321726"/>
    </source>
</evidence>
<evidence type="ECO:0000256" key="3">
    <source>
        <dbReference type="ARBA" id="ARBA00022832"/>
    </source>
</evidence>
<evidence type="ECO:0000256" key="7">
    <source>
        <dbReference type="SAM" id="MobiDB-lite"/>
    </source>
</evidence>
<organism evidence="9 10">
    <name type="scientific">Halomonas cupida</name>
    <dbReference type="NCBI Taxonomy" id="44933"/>
    <lineage>
        <taxon>Bacteria</taxon>
        <taxon>Pseudomonadati</taxon>
        <taxon>Pseudomonadota</taxon>
        <taxon>Gammaproteobacteria</taxon>
        <taxon>Oceanospirillales</taxon>
        <taxon>Halomonadaceae</taxon>
        <taxon>Halomonas</taxon>
    </lineage>
</organism>
<evidence type="ECO:0000256" key="2">
    <source>
        <dbReference type="ARBA" id="ARBA00005254"/>
    </source>
</evidence>
<dbReference type="GO" id="GO:0016853">
    <property type="term" value="F:isomerase activity"/>
    <property type="evidence" value="ECO:0007669"/>
    <property type="project" value="UniProtKB-KW"/>
</dbReference>
<dbReference type="PANTHER" id="PTHR43149">
    <property type="entry name" value="ENOYL-COA HYDRATASE"/>
    <property type="match status" value="1"/>
</dbReference>
<keyword evidence="3" id="KW-0276">Fatty acid metabolism</keyword>
<proteinExistence type="inferred from homology"/>
<feature type="compositionally biased region" description="Basic and acidic residues" evidence="7">
    <location>
        <begin position="249"/>
        <end position="267"/>
    </location>
</feature>
<dbReference type="InterPro" id="IPR001753">
    <property type="entry name" value="Enoyl-CoA_hydra/iso"/>
</dbReference>
<dbReference type="EMBL" id="FRCA01000006">
    <property type="protein sequence ID" value="SHM24283.1"/>
    <property type="molecule type" value="Genomic_DNA"/>
</dbReference>
<reference evidence="8 11" key="2">
    <citation type="submission" date="2019-07" db="EMBL/GenBank/DDBJ databases">
        <title>Whole genome shotgun sequence of Halomonas cupida NBRC 102219.</title>
        <authorList>
            <person name="Hosoyama A."/>
            <person name="Uohara A."/>
            <person name="Ohji S."/>
            <person name="Ichikawa N."/>
        </authorList>
    </citation>
    <scope>NUCLEOTIDE SEQUENCE [LARGE SCALE GENOMIC DNA]</scope>
    <source>
        <strain evidence="8 11">NBRC 102219</strain>
    </source>
</reference>
<dbReference type="STRING" id="44933.SAMN05660971_02512"/>
<dbReference type="Pfam" id="PF00378">
    <property type="entry name" value="ECH_1"/>
    <property type="match status" value="1"/>
</dbReference>
<dbReference type="EMBL" id="BJXU01000115">
    <property type="protein sequence ID" value="GEN24881.1"/>
    <property type="molecule type" value="Genomic_DNA"/>
</dbReference>
<feature type="region of interest" description="Disordered" evidence="7">
    <location>
        <begin position="230"/>
        <end position="267"/>
    </location>
</feature>
<evidence type="ECO:0000256" key="4">
    <source>
        <dbReference type="ARBA" id="ARBA00023098"/>
    </source>
</evidence>
<protein>
    <submittedName>
        <fullName evidence="8 9">Enoyl-CoA hydratase</fullName>
    </submittedName>
</protein>
<dbReference type="InterPro" id="IPR014748">
    <property type="entry name" value="Enoyl-CoA_hydra_C"/>
</dbReference>
<dbReference type="CDD" id="cd06558">
    <property type="entry name" value="crotonase-like"/>
    <property type="match status" value="1"/>
</dbReference>
<comment type="similarity">
    <text evidence="2 6">Belongs to the enoyl-CoA hydratase/isomerase family.</text>
</comment>
<evidence type="ECO:0000256" key="5">
    <source>
        <dbReference type="ARBA" id="ARBA00023235"/>
    </source>
</evidence>
<dbReference type="Proteomes" id="UP000321726">
    <property type="component" value="Unassembled WGS sequence"/>
</dbReference>
<keyword evidence="4" id="KW-0443">Lipid metabolism</keyword>
<dbReference type="InterPro" id="IPR045002">
    <property type="entry name" value="Ech1-like"/>
</dbReference>
<reference evidence="9 10" key="1">
    <citation type="submission" date="2016-11" db="EMBL/GenBank/DDBJ databases">
        <authorList>
            <person name="Jaros S."/>
            <person name="Januszkiewicz K."/>
            <person name="Wedrychowicz H."/>
        </authorList>
    </citation>
    <scope>NUCLEOTIDE SEQUENCE [LARGE SCALE GENOMIC DNA]</scope>
    <source>
        <strain evidence="9 10">DSM 4740</strain>
    </source>
</reference>
<evidence type="ECO:0000256" key="6">
    <source>
        <dbReference type="RuleBase" id="RU003707"/>
    </source>
</evidence>
<dbReference type="GO" id="GO:0006631">
    <property type="term" value="P:fatty acid metabolic process"/>
    <property type="evidence" value="ECO:0007669"/>
    <property type="project" value="UniProtKB-KW"/>
</dbReference>
<dbReference type="AlphaFoldDB" id="A0A1M7H7E1"/>